<keyword evidence="2" id="KW-1185">Reference proteome</keyword>
<dbReference type="GO" id="GO:0061343">
    <property type="term" value="P:cell adhesion involved in heart morphogenesis"/>
    <property type="evidence" value="ECO:0007669"/>
    <property type="project" value="TreeGrafter"/>
</dbReference>
<organism evidence="1 2">
    <name type="scientific">Mycteria americana</name>
    <name type="common">Wood stork</name>
    <dbReference type="NCBI Taxonomy" id="33587"/>
    <lineage>
        <taxon>Eukaryota</taxon>
        <taxon>Metazoa</taxon>
        <taxon>Chordata</taxon>
        <taxon>Craniata</taxon>
        <taxon>Vertebrata</taxon>
        <taxon>Euteleostomi</taxon>
        <taxon>Archelosauria</taxon>
        <taxon>Archosauria</taxon>
        <taxon>Dinosauria</taxon>
        <taxon>Saurischia</taxon>
        <taxon>Theropoda</taxon>
        <taxon>Coelurosauria</taxon>
        <taxon>Aves</taxon>
        <taxon>Neognathae</taxon>
        <taxon>Neoaves</taxon>
        <taxon>Aequornithes</taxon>
        <taxon>Ciconiiformes</taxon>
        <taxon>Ciconiidae</taxon>
        <taxon>Mycteria</taxon>
    </lineage>
</organism>
<gene>
    <name evidence="1" type="ORF">QYF61_000225</name>
</gene>
<dbReference type="GO" id="GO:0007508">
    <property type="term" value="P:larval heart development"/>
    <property type="evidence" value="ECO:0007669"/>
    <property type="project" value="TreeGrafter"/>
</dbReference>
<dbReference type="Proteomes" id="UP001333110">
    <property type="component" value="Unassembled WGS sequence"/>
</dbReference>
<evidence type="ECO:0000313" key="2">
    <source>
        <dbReference type="Proteomes" id="UP001333110"/>
    </source>
</evidence>
<dbReference type="GO" id="GO:0031012">
    <property type="term" value="C:extracellular matrix"/>
    <property type="evidence" value="ECO:0007669"/>
    <property type="project" value="TreeGrafter"/>
</dbReference>
<dbReference type="AlphaFoldDB" id="A0AAN7N7P1"/>
<reference evidence="1 2" key="1">
    <citation type="journal article" date="2023" name="J. Hered.">
        <title>Chromosome-level genome of the wood stork (Mycteria americana) provides insight into avian chromosome evolution.</title>
        <authorList>
            <person name="Flamio R. Jr."/>
            <person name="Ramstad K.M."/>
        </authorList>
    </citation>
    <scope>NUCLEOTIDE SEQUENCE [LARGE SCALE GENOMIC DNA]</scope>
    <source>
        <strain evidence="1">JAX WOST 10</strain>
    </source>
</reference>
<dbReference type="PANTHER" id="PTHR33395:SF22">
    <property type="entry name" value="REVERSE TRANSCRIPTASE DOMAIN-CONTAINING PROTEIN"/>
    <property type="match status" value="1"/>
</dbReference>
<evidence type="ECO:0008006" key="3">
    <source>
        <dbReference type="Google" id="ProtNLM"/>
    </source>
</evidence>
<dbReference type="EMBL" id="JAUNZN010000003">
    <property type="protein sequence ID" value="KAK4823258.1"/>
    <property type="molecule type" value="Genomic_DNA"/>
</dbReference>
<evidence type="ECO:0000313" key="1">
    <source>
        <dbReference type="EMBL" id="KAK4823258.1"/>
    </source>
</evidence>
<comment type="caution">
    <text evidence="1">The sequence shown here is derived from an EMBL/GenBank/DDBJ whole genome shotgun (WGS) entry which is preliminary data.</text>
</comment>
<sequence>MGDFNHPNIYCRDNTVGYKICLQESQGIKPWREKGHKKAYHLLQAQEQFISKSRKSGKNARRPAWMIKELLAKLKHKKGNIQRVEARTGEVPKDWRKTNVTPISKKGKKEDLENYRLVSLALILGKVMEHLILEHMNDKKIIWSSQHGFTKG</sequence>
<name>A0AAN7N7P1_MYCAM</name>
<proteinExistence type="predicted"/>
<accession>A0AAN7N7P1</accession>
<protein>
    <recommendedName>
        <fullName evidence="3">Rna-directed dna polymerase from mobile element jockey-like</fullName>
    </recommendedName>
</protein>
<dbReference type="PANTHER" id="PTHR33395">
    <property type="entry name" value="TRANSCRIPTASE, PUTATIVE-RELATED-RELATED"/>
    <property type="match status" value="1"/>
</dbReference>